<sequence length="137" mass="15976">MDDIMTELINYAMWEKHISVKLSSELSPYTPSVADSETRSILINTNWYLQQQLPLHLAHEIAHIINGDHATHPLYFSPMQSDYKMELNANRTAIKLLIPYYLQERSSEQVNVTEFMTCFVIPSHLENIVREELREAL</sequence>
<dbReference type="InterPro" id="IPR010359">
    <property type="entry name" value="IrrE_HExxH"/>
</dbReference>
<evidence type="ECO:0000259" key="1">
    <source>
        <dbReference type="Pfam" id="PF06114"/>
    </source>
</evidence>
<protein>
    <submittedName>
        <fullName evidence="2">ImmA/IrrE family metallo-endopeptidase</fullName>
    </submittedName>
</protein>
<dbReference type="EMBL" id="JBHSSO010000069">
    <property type="protein sequence ID" value="MFC6290629.1"/>
    <property type="molecule type" value="Genomic_DNA"/>
</dbReference>
<evidence type="ECO:0000313" key="3">
    <source>
        <dbReference type="Proteomes" id="UP001596258"/>
    </source>
</evidence>
<evidence type="ECO:0000313" key="2">
    <source>
        <dbReference type="EMBL" id="MFC6290629.1"/>
    </source>
</evidence>
<dbReference type="Proteomes" id="UP001596258">
    <property type="component" value="Unassembled WGS sequence"/>
</dbReference>
<keyword evidence="3" id="KW-1185">Reference proteome</keyword>
<gene>
    <name evidence="2" type="ORF">ACFP1M_10650</name>
</gene>
<reference evidence="3" key="1">
    <citation type="journal article" date="2019" name="Int. J. Syst. Evol. Microbiol.">
        <title>The Global Catalogue of Microorganisms (GCM) 10K type strain sequencing project: providing services to taxonomists for standard genome sequencing and annotation.</title>
        <authorList>
            <consortium name="The Broad Institute Genomics Platform"/>
            <consortium name="The Broad Institute Genome Sequencing Center for Infectious Disease"/>
            <person name="Wu L."/>
            <person name="Ma J."/>
        </authorList>
    </citation>
    <scope>NUCLEOTIDE SEQUENCE [LARGE SCALE GENOMIC DNA]</scope>
    <source>
        <strain evidence="3">CCM 8893</strain>
    </source>
</reference>
<organism evidence="2 3">
    <name type="scientific">Levilactobacillus angrenensis</name>
    <dbReference type="NCBI Taxonomy" id="2486020"/>
    <lineage>
        <taxon>Bacteria</taxon>
        <taxon>Bacillati</taxon>
        <taxon>Bacillota</taxon>
        <taxon>Bacilli</taxon>
        <taxon>Lactobacillales</taxon>
        <taxon>Lactobacillaceae</taxon>
        <taxon>Levilactobacillus</taxon>
    </lineage>
</organism>
<dbReference type="Pfam" id="PF06114">
    <property type="entry name" value="Peptidase_M78"/>
    <property type="match status" value="1"/>
</dbReference>
<dbReference type="RefSeq" id="WP_125575348.1">
    <property type="nucleotide sequence ID" value="NZ_JBHSSO010000069.1"/>
</dbReference>
<accession>A0ABW1UAM6</accession>
<comment type="caution">
    <text evidence="2">The sequence shown here is derived from an EMBL/GenBank/DDBJ whole genome shotgun (WGS) entry which is preliminary data.</text>
</comment>
<feature type="domain" description="IrrE N-terminal-like" evidence="1">
    <location>
        <begin position="30"/>
        <end position="100"/>
    </location>
</feature>
<proteinExistence type="predicted"/>
<name>A0ABW1UAM6_9LACO</name>